<feature type="compositionally biased region" description="Basic and acidic residues" evidence="1">
    <location>
        <begin position="203"/>
        <end position="219"/>
    </location>
</feature>
<dbReference type="AlphaFoldDB" id="A0A395NAB8"/>
<feature type="region of interest" description="Disordered" evidence="1">
    <location>
        <begin position="103"/>
        <end position="156"/>
    </location>
</feature>
<feature type="compositionally biased region" description="Acidic residues" evidence="1">
    <location>
        <begin position="130"/>
        <end position="142"/>
    </location>
</feature>
<feature type="region of interest" description="Disordered" evidence="1">
    <location>
        <begin position="173"/>
        <end position="228"/>
    </location>
</feature>
<dbReference type="EMBL" id="PXOA01000761">
    <property type="protein sequence ID" value="RFU72841.1"/>
    <property type="molecule type" value="Genomic_DNA"/>
</dbReference>
<comment type="caution">
    <text evidence="3">The sequence shown here is derived from an EMBL/GenBank/DDBJ whole genome shotgun (WGS) entry which is preliminary data.</text>
</comment>
<feature type="domain" description="HNH nuclease" evidence="2">
    <location>
        <begin position="4"/>
        <end position="31"/>
    </location>
</feature>
<evidence type="ECO:0000313" key="3">
    <source>
        <dbReference type="EMBL" id="RFU72841.1"/>
    </source>
</evidence>
<feature type="compositionally biased region" description="Low complexity" evidence="1">
    <location>
        <begin position="103"/>
        <end position="112"/>
    </location>
</feature>
<sequence>MGAFAINDKQNVILLRRDLHYLFDQRRFAFVVKRSEDQSTQLVTHSLIPLRQRGARELAHLYHNRCLQPLRGIATVQVYNTETAQYAIKDLRAAQVKEFSSLFGPSSRSRSVSPRKRQFNPDATDCIDSQSEDEQGAEEDWMEVPRGRRRKRSWDYDESVPDLATSMTTLVSAATSQVRPEAVSDETGARDQYSPSLNVSAGGEHDESSRKRSRLEPPDSHLGGGTIG</sequence>
<dbReference type="InterPro" id="IPR003615">
    <property type="entry name" value="HNH_nuc"/>
</dbReference>
<dbReference type="OrthoDB" id="2142759at2759"/>
<protein>
    <recommendedName>
        <fullName evidence="2">HNH nuclease domain-containing protein</fullName>
    </recommendedName>
</protein>
<proteinExistence type="predicted"/>
<reference evidence="3 4" key="1">
    <citation type="journal article" date="2018" name="PLoS Pathog.">
        <title>Evolution of structural diversity of trichothecenes, a family of toxins produced by plant pathogenic and entomopathogenic fungi.</title>
        <authorList>
            <person name="Proctor R.H."/>
            <person name="McCormick S.P."/>
            <person name="Kim H.S."/>
            <person name="Cardoza R.E."/>
            <person name="Stanley A.M."/>
            <person name="Lindo L."/>
            <person name="Kelly A."/>
            <person name="Brown D.W."/>
            <person name="Lee T."/>
            <person name="Vaughan M.M."/>
            <person name="Alexander N.J."/>
            <person name="Busman M."/>
            <person name="Gutierrez S."/>
        </authorList>
    </citation>
    <scope>NUCLEOTIDE SEQUENCE [LARGE SCALE GENOMIC DNA]</scope>
    <source>
        <strain evidence="3 4">IBT 40837</strain>
    </source>
</reference>
<evidence type="ECO:0000256" key="1">
    <source>
        <dbReference type="SAM" id="MobiDB-lite"/>
    </source>
</evidence>
<evidence type="ECO:0000313" key="4">
    <source>
        <dbReference type="Proteomes" id="UP000266272"/>
    </source>
</evidence>
<evidence type="ECO:0000259" key="2">
    <source>
        <dbReference type="Pfam" id="PF13391"/>
    </source>
</evidence>
<accession>A0A395NAB8</accession>
<dbReference type="Pfam" id="PF13391">
    <property type="entry name" value="HNH_2"/>
    <property type="match status" value="1"/>
</dbReference>
<keyword evidence="4" id="KW-1185">Reference proteome</keyword>
<organism evidence="3 4">
    <name type="scientific">Trichoderma arundinaceum</name>
    <dbReference type="NCBI Taxonomy" id="490622"/>
    <lineage>
        <taxon>Eukaryota</taxon>
        <taxon>Fungi</taxon>
        <taxon>Dikarya</taxon>
        <taxon>Ascomycota</taxon>
        <taxon>Pezizomycotina</taxon>
        <taxon>Sordariomycetes</taxon>
        <taxon>Hypocreomycetidae</taxon>
        <taxon>Hypocreales</taxon>
        <taxon>Hypocreaceae</taxon>
        <taxon>Trichoderma</taxon>
    </lineage>
</organism>
<dbReference type="Proteomes" id="UP000266272">
    <property type="component" value="Unassembled WGS sequence"/>
</dbReference>
<name>A0A395NAB8_TRIAR</name>
<gene>
    <name evidence="3" type="ORF">TARUN_9414</name>
</gene>